<feature type="region of interest" description="Disordered" evidence="1">
    <location>
        <begin position="59"/>
        <end position="80"/>
    </location>
</feature>
<dbReference type="RefSeq" id="WP_008480394.1">
    <property type="nucleotide sequence ID" value="NZ_CAGS01000446.1"/>
</dbReference>
<protein>
    <submittedName>
        <fullName evidence="2">Uncharacterized protein</fullName>
    </submittedName>
</protein>
<proteinExistence type="predicted"/>
<dbReference type="AlphaFoldDB" id="I4ELB2"/>
<sequence>MHKKTTLQARSKEENGTPERIVANPFFIEPAVIFDPHHPDYGSQITRIANAIADLVTKRRRAHTNAARLSPKSRQQKAKR</sequence>
<dbReference type="Proteomes" id="UP000004221">
    <property type="component" value="Unassembled WGS sequence"/>
</dbReference>
<reference evidence="2" key="3">
    <citation type="journal article" date="2014" name="Int. J. Syst. Evol. Microbiol.">
        <title>Nitrolancea hollandica gen. nov., sp. nov., a chemolithoautotrophic nitrite-oxidizing bacterium from a bioreactor belonging to the phylum Chloroflexi.</title>
        <authorList>
            <person name="Sorokin D.Y."/>
            <person name="Vejmelkova D."/>
            <person name="Luecker S."/>
            <person name="Streshinskaya G.M."/>
            <person name="Rijpstra I."/>
            <person name="Sinninghe Damst. J."/>
            <person name="Kleerebezem R."/>
            <person name="Van Loosdrecht M."/>
            <person name="Muyzer G."/>
            <person name="Daims H."/>
        </authorList>
    </citation>
    <scope>NUCLEOTIDE SEQUENCE</scope>
    <source>
        <strain evidence="2">Lb</strain>
    </source>
</reference>
<evidence type="ECO:0000256" key="1">
    <source>
        <dbReference type="SAM" id="MobiDB-lite"/>
    </source>
</evidence>
<reference evidence="2" key="1">
    <citation type="journal article" date="2012" name="ISME J.">
        <title>Nitrification expanded: discovery, physiology and genomics of a nitrite-oxidizing bacterium from the phylum Chloroflexi.</title>
        <authorList>
            <person name="Sorokin D.Y."/>
            <person name="Lucker S."/>
            <person name="Vejmelkova D."/>
            <person name="Kostrikina N.A."/>
            <person name="Kleerebezem R."/>
            <person name="Rijpstra W.I."/>
            <person name="Damste J.S."/>
            <person name="Le Paslier D."/>
            <person name="Muyzer G."/>
            <person name="Wagner M."/>
            <person name="van Loosdrecht M.C."/>
            <person name="Daims H."/>
        </authorList>
    </citation>
    <scope>NUCLEOTIDE SEQUENCE [LARGE SCALE GENOMIC DNA]</scope>
    <source>
        <strain evidence="2">Lb</strain>
    </source>
</reference>
<evidence type="ECO:0000313" key="2">
    <source>
        <dbReference type="EMBL" id="CCF85474.1"/>
    </source>
</evidence>
<organism evidence="2 3">
    <name type="scientific">Nitrolancea hollandica Lb</name>
    <dbReference type="NCBI Taxonomy" id="1129897"/>
    <lineage>
        <taxon>Bacteria</taxon>
        <taxon>Pseudomonadati</taxon>
        <taxon>Thermomicrobiota</taxon>
        <taxon>Thermomicrobia</taxon>
        <taxon>Sphaerobacterales</taxon>
        <taxon>Sphaerobacterineae</taxon>
        <taxon>Sphaerobacteraceae</taxon>
        <taxon>Nitrolancea</taxon>
    </lineage>
</organism>
<keyword evidence="3" id="KW-1185">Reference proteome</keyword>
<dbReference type="EMBL" id="CAGS01000446">
    <property type="protein sequence ID" value="CCF85474.1"/>
    <property type="molecule type" value="Genomic_DNA"/>
</dbReference>
<name>I4ELB2_9BACT</name>
<comment type="caution">
    <text evidence="2">The sequence shown here is derived from an EMBL/GenBank/DDBJ whole genome shotgun (WGS) entry which is preliminary data.</text>
</comment>
<feature type="region of interest" description="Disordered" evidence="1">
    <location>
        <begin position="1"/>
        <end position="22"/>
    </location>
</feature>
<evidence type="ECO:0000313" key="3">
    <source>
        <dbReference type="Proteomes" id="UP000004221"/>
    </source>
</evidence>
<accession>I4ELB2</accession>
<gene>
    <name evidence="2" type="ORF">NITHO_500009</name>
</gene>
<reference evidence="2" key="2">
    <citation type="submission" date="2012-02" db="EMBL/GenBank/DDBJ databases">
        <authorList>
            <person name="MicroScope M."/>
        </authorList>
    </citation>
    <scope>NUCLEOTIDE SEQUENCE</scope>
    <source>
        <strain evidence="2">Lb</strain>
    </source>
</reference>